<reference evidence="10 11" key="1">
    <citation type="submission" date="2017-07" db="EMBL/GenBank/DDBJ databases">
        <title>Raoultella ornithinolytica strain HH3 draft genome.</title>
        <authorList>
            <person name="Duceppe M.-O."/>
            <person name="Huang H."/>
            <person name="Phipps-Todd B."/>
        </authorList>
    </citation>
    <scope>NUCLEOTIDE SEQUENCE [LARGE SCALE GENOMIC DNA]</scope>
    <source>
        <strain evidence="10 11">HH3</strain>
    </source>
</reference>
<dbReference type="EC" id="3.1.4.52" evidence="2"/>
<dbReference type="GO" id="GO:0071111">
    <property type="term" value="F:cyclic-guanylate-specific phosphodiesterase activity"/>
    <property type="evidence" value="ECO:0007669"/>
    <property type="project" value="UniProtKB-EC"/>
</dbReference>
<dbReference type="InterPro" id="IPR024744">
    <property type="entry name" value="CSS-motif_dom"/>
</dbReference>
<dbReference type="SMART" id="SM00052">
    <property type="entry name" value="EAL"/>
    <property type="match status" value="1"/>
</dbReference>
<comment type="catalytic activity">
    <reaction evidence="9">
        <text>3',3'-c-di-GMP + H2O = 5'-phosphoguanylyl(3'-&gt;5')guanosine + H(+)</text>
        <dbReference type="Rhea" id="RHEA:24902"/>
        <dbReference type="ChEBI" id="CHEBI:15377"/>
        <dbReference type="ChEBI" id="CHEBI:15378"/>
        <dbReference type="ChEBI" id="CHEBI:58754"/>
        <dbReference type="ChEBI" id="CHEBI:58805"/>
        <dbReference type="EC" id="3.1.4.52"/>
    </reaction>
</comment>
<organism evidence="10 11">
    <name type="scientific">Raoultella ornithinolytica</name>
    <name type="common">Klebsiella ornithinolytica</name>
    <dbReference type="NCBI Taxonomy" id="54291"/>
    <lineage>
        <taxon>Bacteria</taxon>
        <taxon>Pseudomonadati</taxon>
        <taxon>Pseudomonadota</taxon>
        <taxon>Gammaproteobacteria</taxon>
        <taxon>Enterobacterales</taxon>
        <taxon>Enterobacteriaceae</taxon>
        <taxon>Klebsiella/Raoultella group</taxon>
        <taxon>Raoultella</taxon>
    </lineage>
</organism>
<dbReference type="Pfam" id="PF00563">
    <property type="entry name" value="EAL"/>
    <property type="match status" value="1"/>
</dbReference>
<dbReference type="InterPro" id="IPR035919">
    <property type="entry name" value="EAL_sf"/>
</dbReference>
<comment type="caution">
    <text evidence="10">The sequence shown here is derived from an EMBL/GenBank/DDBJ whole genome shotgun (WGS) entry which is preliminary data.</text>
</comment>
<keyword evidence="7" id="KW-1133">Transmembrane helix</keyword>
<dbReference type="PROSITE" id="PS50883">
    <property type="entry name" value="EAL"/>
    <property type="match status" value="1"/>
</dbReference>
<sequence length="527" mass="59301">MTTRNLVSLVTGVLILAVIVPIALSIWLATSQATILFYSELDNYSSRVLMRIQQVASQAREALQEADAHSAAACSPQHLLAMRRIAYTHRYVQEVLWLKGSVPQCSSLEDRSTPVSFPAPDHLTTDGYRAWLTTVNDLGLKHKMTALGSQNHVVMIDPASFIDIISPGHENIHAILFGMKEKQVITSSEPLDPVVWEQIKHLDGQTLTVDNTVYRLHRIPELGLAIATWSSTLPLQEKFRHQLVLWLPLGLFISLLTSFLLLRLRRTLRSPRYGMLDALHSDAIRVHYQPIVSLKDGKIVGAEALARWQQPDGSFLSPDIFIPLAEETGLITHLTEDIVRKIFAELGRWLHMHPELHISINLSVDDLRSPTLPALLADLLRQWEIAPAQITLELTERGFVDPETTLPVIARYRQVGHSISIDDFGTGYSSLSYLQKLDVDILKIDKSFVDTLEYKPLTPHIIKMAKALHLATIAEGVETAEQRDWLCQHDVLYAQGWLYSPALPKEQFILWAENNLKAHCATLKVNP</sequence>
<evidence type="ECO:0000256" key="6">
    <source>
        <dbReference type="ARBA" id="ARBA00022801"/>
    </source>
</evidence>
<protein>
    <recommendedName>
        <fullName evidence="2">cyclic-guanylate-specific phosphodiesterase</fullName>
        <ecNumber evidence="2">3.1.4.52</ecNumber>
    </recommendedName>
</protein>
<gene>
    <name evidence="10" type="ORF">CFY86_05385</name>
</gene>
<evidence type="ECO:0000256" key="1">
    <source>
        <dbReference type="ARBA" id="ARBA00004651"/>
    </source>
</evidence>
<dbReference type="CDD" id="cd01948">
    <property type="entry name" value="EAL"/>
    <property type="match status" value="1"/>
</dbReference>
<keyword evidence="3" id="KW-1003">Cell membrane</keyword>
<dbReference type="Gene3D" id="3.20.20.450">
    <property type="entry name" value="EAL domain"/>
    <property type="match status" value="1"/>
</dbReference>
<keyword evidence="8" id="KW-0472">Membrane</keyword>
<dbReference type="PANTHER" id="PTHR33121:SF81">
    <property type="entry name" value="CYCLIC DI-GMP PHOSPHODIESTERASE PDEB-RELATED"/>
    <property type="match status" value="1"/>
</dbReference>
<dbReference type="EMBL" id="NKYI01000011">
    <property type="protein sequence ID" value="PIK90198.1"/>
    <property type="molecule type" value="Genomic_DNA"/>
</dbReference>
<name>A0A225U049_RAOOR</name>
<evidence type="ECO:0000256" key="8">
    <source>
        <dbReference type="ARBA" id="ARBA00023136"/>
    </source>
</evidence>
<evidence type="ECO:0000256" key="4">
    <source>
        <dbReference type="ARBA" id="ARBA00022636"/>
    </source>
</evidence>
<comment type="subcellular location">
    <subcellularLocation>
        <location evidence="1">Cell membrane</location>
        <topology evidence="1">Multi-pass membrane protein</topology>
    </subcellularLocation>
</comment>
<keyword evidence="5" id="KW-0812">Transmembrane</keyword>
<dbReference type="GO" id="GO:0005886">
    <property type="term" value="C:plasma membrane"/>
    <property type="evidence" value="ECO:0007669"/>
    <property type="project" value="UniProtKB-SubCell"/>
</dbReference>
<dbReference type="AlphaFoldDB" id="A0A225U049"/>
<proteinExistence type="predicted"/>
<evidence type="ECO:0000256" key="5">
    <source>
        <dbReference type="ARBA" id="ARBA00022692"/>
    </source>
</evidence>
<dbReference type="PANTHER" id="PTHR33121">
    <property type="entry name" value="CYCLIC DI-GMP PHOSPHODIESTERASE PDEF"/>
    <property type="match status" value="1"/>
</dbReference>
<dbReference type="Pfam" id="PF12792">
    <property type="entry name" value="CSS-motif"/>
    <property type="match status" value="1"/>
</dbReference>
<dbReference type="RefSeq" id="WP_064367774.1">
    <property type="nucleotide sequence ID" value="NZ_ABIKMM020000003.1"/>
</dbReference>
<accession>A0A225U049</accession>
<evidence type="ECO:0000256" key="9">
    <source>
        <dbReference type="ARBA" id="ARBA00034290"/>
    </source>
</evidence>
<keyword evidence="6" id="KW-0378">Hydrolase</keyword>
<dbReference type="GeneID" id="93755591"/>
<dbReference type="PaxDb" id="1286170-RORB6_13095"/>
<evidence type="ECO:0000256" key="7">
    <source>
        <dbReference type="ARBA" id="ARBA00022989"/>
    </source>
</evidence>
<dbReference type="InterPro" id="IPR001633">
    <property type="entry name" value="EAL_dom"/>
</dbReference>
<evidence type="ECO:0000313" key="11">
    <source>
        <dbReference type="Proteomes" id="UP000229713"/>
    </source>
</evidence>
<dbReference type="InterPro" id="IPR050706">
    <property type="entry name" value="Cyclic-di-GMP_PDE-like"/>
</dbReference>
<evidence type="ECO:0000313" key="10">
    <source>
        <dbReference type="EMBL" id="PIK90198.1"/>
    </source>
</evidence>
<dbReference type="Proteomes" id="UP000229713">
    <property type="component" value="Unassembled WGS sequence"/>
</dbReference>
<keyword evidence="4" id="KW-0973">c-di-GMP</keyword>
<evidence type="ECO:0000256" key="3">
    <source>
        <dbReference type="ARBA" id="ARBA00022475"/>
    </source>
</evidence>
<evidence type="ECO:0000256" key="2">
    <source>
        <dbReference type="ARBA" id="ARBA00012282"/>
    </source>
</evidence>
<dbReference type="SUPFAM" id="SSF141868">
    <property type="entry name" value="EAL domain-like"/>
    <property type="match status" value="1"/>
</dbReference>